<reference evidence="1" key="1">
    <citation type="submission" date="2018-05" db="EMBL/GenBank/DDBJ databases">
        <authorList>
            <person name="Lanie J.A."/>
            <person name="Ng W.-L."/>
            <person name="Kazmierczak K.M."/>
            <person name="Andrzejewski T.M."/>
            <person name="Davidsen T.M."/>
            <person name="Wayne K.J."/>
            <person name="Tettelin H."/>
            <person name="Glass J.I."/>
            <person name="Rusch D."/>
            <person name="Podicherti R."/>
            <person name="Tsui H.-C.T."/>
            <person name="Winkler M.E."/>
        </authorList>
    </citation>
    <scope>NUCLEOTIDE SEQUENCE</scope>
</reference>
<gene>
    <name evidence="1" type="ORF">METZ01_LOCUS15459</name>
</gene>
<protein>
    <submittedName>
        <fullName evidence="1">Uncharacterized protein</fullName>
    </submittedName>
</protein>
<name>A0A381P6N4_9ZZZZ</name>
<dbReference type="AlphaFoldDB" id="A0A381P6N4"/>
<sequence length="91" mass="10166">MAWRPAYQPQFPQMRCGRLVTPQWSQALRGARSRVQADAFRLRPLALEVFFFGTAIVGSSEAVGGVEIGYVDRVRRRLDEATGTGCEPVRP</sequence>
<evidence type="ECO:0000313" key="1">
    <source>
        <dbReference type="EMBL" id="SUZ62605.1"/>
    </source>
</evidence>
<proteinExistence type="predicted"/>
<accession>A0A381P6N4</accession>
<organism evidence="1">
    <name type="scientific">marine metagenome</name>
    <dbReference type="NCBI Taxonomy" id="408172"/>
    <lineage>
        <taxon>unclassified sequences</taxon>
        <taxon>metagenomes</taxon>
        <taxon>ecological metagenomes</taxon>
    </lineage>
</organism>
<dbReference type="EMBL" id="UINC01000881">
    <property type="protein sequence ID" value="SUZ62605.1"/>
    <property type="molecule type" value="Genomic_DNA"/>
</dbReference>